<evidence type="ECO:0000256" key="1">
    <source>
        <dbReference type="SAM" id="Phobius"/>
    </source>
</evidence>
<comment type="caution">
    <text evidence="2">The sequence shown here is derived from an EMBL/GenBank/DDBJ whole genome shotgun (WGS) entry which is preliminary data.</text>
</comment>
<reference evidence="2 3" key="1">
    <citation type="submission" date="2020-01" db="EMBL/GenBank/DDBJ databases">
        <title>Draft genome assembly of Ensifer adhaerens T173.</title>
        <authorList>
            <person name="Craig J.E."/>
            <person name="Stinchcombe J.R."/>
        </authorList>
    </citation>
    <scope>NUCLEOTIDE SEQUENCE [LARGE SCALE GENOMIC DNA]</scope>
    <source>
        <strain evidence="2 3">T173</strain>
    </source>
</reference>
<organism evidence="2 3">
    <name type="scientific">Ensifer canadensis</name>
    <dbReference type="NCBI Taxonomy" id="555315"/>
    <lineage>
        <taxon>Bacteria</taxon>
        <taxon>Pseudomonadati</taxon>
        <taxon>Pseudomonadota</taxon>
        <taxon>Alphaproteobacteria</taxon>
        <taxon>Hyphomicrobiales</taxon>
        <taxon>Rhizobiaceae</taxon>
        <taxon>Sinorhizobium/Ensifer group</taxon>
        <taxon>Ensifer</taxon>
    </lineage>
</organism>
<keyword evidence="3" id="KW-1185">Reference proteome</keyword>
<gene>
    <name evidence="2" type="ORF">GFB56_34715</name>
</gene>
<evidence type="ECO:0000313" key="3">
    <source>
        <dbReference type="Proteomes" id="UP000744980"/>
    </source>
</evidence>
<sequence>MNRSAIIFIVLLCVLVGAVLSLMALKEDFWIRDSSDTPNNPLKQLIAQ</sequence>
<evidence type="ECO:0000313" key="2">
    <source>
        <dbReference type="EMBL" id="MBM3095847.1"/>
    </source>
</evidence>
<dbReference type="Proteomes" id="UP000744980">
    <property type="component" value="Unassembled WGS sequence"/>
</dbReference>
<proteinExistence type="predicted"/>
<keyword evidence="1" id="KW-0472">Membrane</keyword>
<dbReference type="AlphaFoldDB" id="A0AAW4FWR3"/>
<feature type="transmembrane region" description="Helical" evidence="1">
    <location>
        <begin position="6"/>
        <end position="25"/>
    </location>
</feature>
<accession>A0AAW4FWR3</accession>
<dbReference type="RefSeq" id="WP_156408130.1">
    <property type="nucleotide sequence ID" value="NZ_CP083373.1"/>
</dbReference>
<keyword evidence="1" id="KW-0812">Transmembrane</keyword>
<dbReference type="EMBL" id="WXFA01000058">
    <property type="protein sequence ID" value="MBM3095847.1"/>
    <property type="molecule type" value="Genomic_DNA"/>
</dbReference>
<keyword evidence="1" id="KW-1133">Transmembrane helix</keyword>
<name>A0AAW4FWR3_9HYPH</name>
<protein>
    <submittedName>
        <fullName evidence="2">Uncharacterized protein</fullName>
    </submittedName>
</protein>